<gene>
    <name evidence="1" type="ORF">SAC06_06590</name>
</gene>
<sequence length="116" mass="13471">MTNPLEFITGSWEGKRQWRAYRQRVEALPGPYRKAASAIERYLLHTGPTDTEPMMQMLTDLADLFEQAVADQTHLREVVGDDPVEFVETFKDNYGQGSWLAKERQRLRDAVEEQLQ</sequence>
<dbReference type="RefSeq" id="WP_350257521.1">
    <property type="nucleotide sequence ID" value="NZ_CP138335.1"/>
</dbReference>
<dbReference type="AlphaFoldDB" id="A0AAU7V4G5"/>
<dbReference type="KEGG" id="sapp:SAC06_06590"/>
<dbReference type="InterPro" id="IPR008316">
    <property type="entry name" value="UCP029876"/>
</dbReference>
<dbReference type="Gene3D" id="1.10.1900.10">
    <property type="entry name" value="c-terminal domain of poly(a) binding protein"/>
    <property type="match status" value="1"/>
</dbReference>
<proteinExistence type="predicted"/>
<dbReference type="Pfam" id="PF06304">
    <property type="entry name" value="DUF1048"/>
    <property type="match status" value="1"/>
</dbReference>
<name>A0AAU7V4G5_9ACTO</name>
<organism evidence="1">
    <name type="scientific">Scrofimicrobium appendicitidis</name>
    <dbReference type="NCBI Taxonomy" id="3079930"/>
    <lineage>
        <taxon>Bacteria</taxon>
        <taxon>Bacillati</taxon>
        <taxon>Actinomycetota</taxon>
        <taxon>Actinomycetes</taxon>
        <taxon>Actinomycetales</taxon>
        <taxon>Actinomycetaceae</taxon>
        <taxon>Scrofimicrobium</taxon>
    </lineage>
</organism>
<dbReference type="EMBL" id="CP138335">
    <property type="protein sequence ID" value="XBW07315.1"/>
    <property type="molecule type" value="Genomic_DNA"/>
</dbReference>
<evidence type="ECO:0000313" key="1">
    <source>
        <dbReference type="EMBL" id="XBW07315.1"/>
    </source>
</evidence>
<reference evidence="1" key="1">
    <citation type="submission" date="2023-11" db="EMBL/GenBank/DDBJ databases">
        <title>Scrofimicrobium hongkongense sp. nov., isolated from a patient with peritonitis.</title>
        <authorList>
            <person name="Lao H.Y."/>
            <person name="Wong A.Y.P."/>
            <person name="Ng T.L."/>
            <person name="Wong R.Y.L."/>
            <person name="Yau M.C.Y."/>
            <person name="Lam J.Y.W."/>
            <person name="Siu G.K.H."/>
        </authorList>
    </citation>
    <scope>NUCLEOTIDE SEQUENCE</scope>
    <source>
        <strain evidence="1">R131</strain>
    </source>
</reference>
<dbReference type="SUPFAM" id="SSF158560">
    <property type="entry name" value="BH3980-like"/>
    <property type="match status" value="1"/>
</dbReference>
<protein>
    <submittedName>
        <fullName evidence="1">DUF1048 domain-containing protein</fullName>
    </submittedName>
</protein>
<accession>A0AAU7V4G5</accession>